<dbReference type="OrthoDB" id="58589at1827"/>
<accession>A0A1H5C182</accession>
<proteinExistence type="predicted"/>
<sequence length="66" mass="7184">MRRPPHLRVLVKIAGSCPGERVDLAGARSCLLVDTGRYPNSISEKRVDNARAAVLYLGGVVRSLPR</sequence>
<dbReference type="Proteomes" id="UP000183561">
    <property type="component" value="Unassembled WGS sequence"/>
</dbReference>
<dbReference type="AlphaFoldDB" id="A0A1H5C182"/>
<protein>
    <submittedName>
        <fullName evidence="1">Uncharacterized protein</fullName>
    </submittedName>
</protein>
<keyword evidence="2" id="KW-1185">Reference proteome</keyword>
<evidence type="ECO:0000313" key="2">
    <source>
        <dbReference type="Proteomes" id="UP000183561"/>
    </source>
</evidence>
<gene>
    <name evidence="1" type="ORF">SAMN04490239_8947</name>
</gene>
<dbReference type="EMBL" id="FNSV01000005">
    <property type="protein sequence ID" value="SED60221.1"/>
    <property type="molecule type" value="Genomic_DNA"/>
</dbReference>
<name>A0A1H5C182_9NOCA</name>
<organism evidence="1 2">
    <name type="scientific">Rhodococcus koreensis</name>
    <dbReference type="NCBI Taxonomy" id="99653"/>
    <lineage>
        <taxon>Bacteria</taxon>
        <taxon>Bacillati</taxon>
        <taxon>Actinomycetota</taxon>
        <taxon>Actinomycetes</taxon>
        <taxon>Mycobacteriales</taxon>
        <taxon>Nocardiaceae</taxon>
        <taxon>Rhodococcus</taxon>
    </lineage>
</organism>
<dbReference type="RefSeq" id="WP_072943202.1">
    <property type="nucleotide sequence ID" value="NZ_CP070609.1"/>
</dbReference>
<reference evidence="2" key="1">
    <citation type="submission" date="2016-10" db="EMBL/GenBank/DDBJ databases">
        <authorList>
            <person name="Varghese N."/>
            <person name="Submissions S."/>
        </authorList>
    </citation>
    <scope>NUCLEOTIDE SEQUENCE [LARGE SCALE GENOMIC DNA]</scope>
    <source>
        <strain evidence="2">DSM 44498</strain>
    </source>
</reference>
<evidence type="ECO:0000313" key="1">
    <source>
        <dbReference type="EMBL" id="SED60221.1"/>
    </source>
</evidence>